<dbReference type="OrthoDB" id="1373055at2759"/>
<name>G7ZY75_MEDTR</name>
<gene>
    <name evidence="10" type="primary">25495599</name>
    <name evidence="9" type="ordered locus">MTR_6g017170</name>
</gene>
<dbReference type="Proteomes" id="UP000002051">
    <property type="component" value="Chromosome 6"/>
</dbReference>
<dbReference type="GO" id="GO:0090729">
    <property type="term" value="F:toxin activity"/>
    <property type="evidence" value="ECO:0007669"/>
    <property type="project" value="UniProtKB-KW"/>
</dbReference>
<evidence type="ECO:0000256" key="6">
    <source>
        <dbReference type="ARBA" id="ARBA00045181"/>
    </source>
</evidence>
<evidence type="ECO:0000256" key="4">
    <source>
        <dbReference type="ARBA" id="ARBA00023129"/>
    </source>
</evidence>
<dbReference type="GO" id="GO:0045735">
    <property type="term" value="F:nutrient reservoir activity"/>
    <property type="evidence" value="ECO:0007669"/>
    <property type="project" value="UniProtKB-KW"/>
</dbReference>
<evidence type="ECO:0000256" key="2">
    <source>
        <dbReference type="ARBA" id="ARBA00022761"/>
    </source>
</evidence>
<keyword evidence="4" id="KW-0708">Seed storage protein</keyword>
<evidence type="ECO:0000256" key="5">
    <source>
        <dbReference type="ARBA" id="ARBA00023157"/>
    </source>
</evidence>
<keyword evidence="7" id="KW-0732">Signal</keyword>
<dbReference type="KEGG" id="mtr:25495599"/>
<evidence type="ECO:0000256" key="7">
    <source>
        <dbReference type="SAM" id="SignalP"/>
    </source>
</evidence>
<evidence type="ECO:0000256" key="3">
    <source>
        <dbReference type="ARBA" id="ARBA00022854"/>
    </source>
</evidence>
<accession>G7ZY75</accession>
<evidence type="ECO:0000313" key="11">
    <source>
        <dbReference type="Proteomes" id="UP000002051"/>
    </source>
</evidence>
<dbReference type="InterPro" id="IPR032000">
    <property type="entry name" value="Albumin_I_a"/>
</dbReference>
<comment type="function">
    <text evidence="6">PA1b binds to basic 7S globulin (BG) and stimulates its phosphorylation activity. Involved in the signal transduction system to regulate the growth and differentiation as a hormone peptide. Toxic to various insects through binding to a high affinity binding site in the insect gut.</text>
</comment>
<dbReference type="OMA" id="KVGADEC"/>
<reference evidence="9 11" key="2">
    <citation type="journal article" date="2014" name="BMC Genomics">
        <title>An improved genome release (version Mt4.0) for the model legume Medicago truncatula.</title>
        <authorList>
            <person name="Tang H."/>
            <person name="Krishnakumar V."/>
            <person name="Bidwell S."/>
            <person name="Rosen B."/>
            <person name="Chan A."/>
            <person name="Zhou S."/>
            <person name="Gentzbittel L."/>
            <person name="Childs K.L."/>
            <person name="Yandell M."/>
            <person name="Gundlach H."/>
            <person name="Mayer K.F."/>
            <person name="Schwartz D.C."/>
            <person name="Town C.D."/>
        </authorList>
    </citation>
    <scope>GENOME REANNOTATION</scope>
    <source>
        <strain evidence="9">A17</strain>
        <strain evidence="10 11">cv. Jemalong A17</strain>
    </source>
</reference>
<feature type="domain" description="Albumin I chain a" evidence="8">
    <location>
        <begin position="73"/>
        <end position="118"/>
    </location>
</feature>
<dbReference type="HOGENOM" id="CLU_142503_0_0_1"/>
<dbReference type="Pfam" id="PF08027">
    <property type="entry name" value="Albumin_I"/>
    <property type="match status" value="1"/>
</dbReference>
<keyword evidence="5" id="KW-1015">Disulfide bond</keyword>
<reference evidence="10" key="3">
    <citation type="submission" date="2015-04" db="UniProtKB">
        <authorList>
            <consortium name="EnsemblPlants"/>
        </authorList>
    </citation>
    <scope>IDENTIFICATION</scope>
    <source>
        <strain evidence="10">cv. Jemalong A17</strain>
    </source>
</reference>
<dbReference type="SUPFAM" id="SSF57059">
    <property type="entry name" value="omega toxin-like"/>
    <property type="match status" value="1"/>
</dbReference>
<protein>
    <submittedName>
        <fullName evidence="9">Albumin I</fullName>
    </submittedName>
</protein>
<dbReference type="AlphaFoldDB" id="G7ZY75"/>
<dbReference type="EnsemblPlants" id="KEH25318">
    <property type="protein sequence ID" value="KEH25318"/>
    <property type="gene ID" value="MTR_6g017170"/>
</dbReference>
<keyword evidence="1" id="KW-0800">Toxin</keyword>
<evidence type="ECO:0000256" key="1">
    <source>
        <dbReference type="ARBA" id="ARBA00022656"/>
    </source>
</evidence>
<keyword evidence="3" id="KW-0960">Knottin</keyword>
<sequence length="127" mass="14290">MTYVRLAPLVVFLFATLLMFLMKKVGADECWGPCSVLQTPPCPLSKCYCIPLFLVVGYCSHASSPTVMKMVEEHPNLCQSHADCTKKGSGSFCARYPNLDIEYGWCFASNSKAQEVFFEIFSNYEFI</sequence>
<reference evidence="9 11" key="1">
    <citation type="journal article" date="2011" name="Nature">
        <title>The Medicago genome provides insight into the evolution of rhizobial symbioses.</title>
        <authorList>
            <person name="Young N.D."/>
            <person name="Debelle F."/>
            <person name="Oldroyd G.E."/>
            <person name="Geurts R."/>
            <person name="Cannon S.B."/>
            <person name="Udvardi M.K."/>
            <person name="Benedito V.A."/>
            <person name="Mayer K.F."/>
            <person name="Gouzy J."/>
            <person name="Schoof H."/>
            <person name="Van de Peer Y."/>
            <person name="Proost S."/>
            <person name="Cook D.R."/>
            <person name="Meyers B.C."/>
            <person name="Spannagl M."/>
            <person name="Cheung F."/>
            <person name="De Mita S."/>
            <person name="Krishnakumar V."/>
            <person name="Gundlach H."/>
            <person name="Zhou S."/>
            <person name="Mudge J."/>
            <person name="Bharti A.K."/>
            <person name="Murray J.D."/>
            <person name="Naoumkina M.A."/>
            <person name="Rosen B."/>
            <person name="Silverstein K.A."/>
            <person name="Tang H."/>
            <person name="Rombauts S."/>
            <person name="Zhao P.X."/>
            <person name="Zhou P."/>
            <person name="Barbe V."/>
            <person name="Bardou P."/>
            <person name="Bechner M."/>
            <person name="Bellec A."/>
            <person name="Berger A."/>
            <person name="Berges H."/>
            <person name="Bidwell S."/>
            <person name="Bisseling T."/>
            <person name="Choisne N."/>
            <person name="Couloux A."/>
            <person name="Denny R."/>
            <person name="Deshpande S."/>
            <person name="Dai X."/>
            <person name="Doyle J.J."/>
            <person name="Dudez A.M."/>
            <person name="Farmer A.D."/>
            <person name="Fouteau S."/>
            <person name="Franken C."/>
            <person name="Gibelin C."/>
            <person name="Gish J."/>
            <person name="Goldstein S."/>
            <person name="Gonzalez A.J."/>
            <person name="Green P.J."/>
            <person name="Hallab A."/>
            <person name="Hartog M."/>
            <person name="Hua A."/>
            <person name="Humphray S.J."/>
            <person name="Jeong D.H."/>
            <person name="Jing Y."/>
            <person name="Jocker A."/>
            <person name="Kenton S.M."/>
            <person name="Kim D.J."/>
            <person name="Klee K."/>
            <person name="Lai H."/>
            <person name="Lang C."/>
            <person name="Lin S."/>
            <person name="Macmil S.L."/>
            <person name="Magdelenat G."/>
            <person name="Matthews L."/>
            <person name="McCorrison J."/>
            <person name="Monaghan E.L."/>
            <person name="Mun J.H."/>
            <person name="Najar F.Z."/>
            <person name="Nicholson C."/>
            <person name="Noirot C."/>
            <person name="O'Bleness M."/>
            <person name="Paule C.R."/>
            <person name="Poulain J."/>
            <person name="Prion F."/>
            <person name="Qin B."/>
            <person name="Qu C."/>
            <person name="Retzel E.F."/>
            <person name="Riddle C."/>
            <person name="Sallet E."/>
            <person name="Samain S."/>
            <person name="Samson N."/>
            <person name="Sanders I."/>
            <person name="Saurat O."/>
            <person name="Scarpelli C."/>
            <person name="Schiex T."/>
            <person name="Segurens B."/>
            <person name="Severin A.J."/>
            <person name="Sherrier D.J."/>
            <person name="Shi R."/>
            <person name="Sims S."/>
            <person name="Singer S.R."/>
            <person name="Sinharoy S."/>
            <person name="Sterck L."/>
            <person name="Viollet A."/>
            <person name="Wang B.B."/>
            <person name="Wang K."/>
            <person name="Wang M."/>
            <person name="Wang X."/>
            <person name="Warfsmann J."/>
            <person name="Weissenbach J."/>
            <person name="White D.D."/>
            <person name="White J.D."/>
            <person name="Wiley G.B."/>
            <person name="Wincker P."/>
            <person name="Xing Y."/>
            <person name="Yang L."/>
            <person name="Yao Z."/>
            <person name="Ying F."/>
            <person name="Zhai J."/>
            <person name="Zhou L."/>
            <person name="Zuber A."/>
            <person name="Denarie J."/>
            <person name="Dixon R.A."/>
            <person name="May G.D."/>
            <person name="Schwartz D.C."/>
            <person name="Rogers J."/>
            <person name="Quetier F."/>
            <person name="Town C.D."/>
            <person name="Roe B.A."/>
        </authorList>
    </citation>
    <scope>NUCLEOTIDE SEQUENCE [LARGE SCALE GENOMIC DNA]</scope>
    <source>
        <strain evidence="9">A17</strain>
        <strain evidence="10 11">cv. Jemalong A17</strain>
    </source>
</reference>
<proteinExistence type="predicted"/>
<evidence type="ECO:0000313" key="10">
    <source>
        <dbReference type="EnsemblPlants" id="KEH25318"/>
    </source>
</evidence>
<keyword evidence="11" id="KW-1185">Reference proteome</keyword>
<dbReference type="EMBL" id="CM001222">
    <property type="protein sequence ID" value="KEH25318.1"/>
    <property type="molecule type" value="Genomic_DNA"/>
</dbReference>
<evidence type="ECO:0000259" key="8">
    <source>
        <dbReference type="Pfam" id="PF16720"/>
    </source>
</evidence>
<dbReference type="InterPro" id="IPR012512">
    <property type="entry name" value="Albumin_I"/>
</dbReference>
<dbReference type="Pfam" id="PF16720">
    <property type="entry name" value="Albumin_I_a"/>
    <property type="match status" value="1"/>
</dbReference>
<organism evidence="9 11">
    <name type="scientific">Medicago truncatula</name>
    <name type="common">Barrel medic</name>
    <name type="synonym">Medicago tribuloides</name>
    <dbReference type="NCBI Taxonomy" id="3880"/>
    <lineage>
        <taxon>Eukaryota</taxon>
        <taxon>Viridiplantae</taxon>
        <taxon>Streptophyta</taxon>
        <taxon>Embryophyta</taxon>
        <taxon>Tracheophyta</taxon>
        <taxon>Spermatophyta</taxon>
        <taxon>Magnoliopsida</taxon>
        <taxon>eudicotyledons</taxon>
        <taxon>Gunneridae</taxon>
        <taxon>Pentapetalae</taxon>
        <taxon>rosids</taxon>
        <taxon>fabids</taxon>
        <taxon>Fabales</taxon>
        <taxon>Fabaceae</taxon>
        <taxon>Papilionoideae</taxon>
        <taxon>50 kb inversion clade</taxon>
        <taxon>NPAAA clade</taxon>
        <taxon>Hologalegina</taxon>
        <taxon>IRL clade</taxon>
        <taxon>Trifolieae</taxon>
        <taxon>Medicago</taxon>
    </lineage>
</organism>
<feature type="chain" id="PRO_5014574359" evidence="7">
    <location>
        <begin position="28"/>
        <end position="127"/>
    </location>
</feature>
<evidence type="ECO:0000313" key="9">
    <source>
        <dbReference type="EMBL" id="KEH25318.1"/>
    </source>
</evidence>
<keyword evidence="2" id="KW-0758">Storage protein</keyword>
<dbReference type="PaxDb" id="3880-AES84150"/>
<feature type="signal peptide" evidence="7">
    <location>
        <begin position="1"/>
        <end position="27"/>
    </location>
</feature>